<feature type="domain" description="CstA N-terminal" evidence="8">
    <location>
        <begin position="380"/>
        <end position="528"/>
    </location>
</feature>
<dbReference type="InterPro" id="IPR051605">
    <property type="entry name" value="CstA"/>
</dbReference>
<evidence type="ECO:0000256" key="6">
    <source>
        <dbReference type="ARBA" id="ARBA00023136"/>
    </source>
</evidence>
<feature type="transmembrane region" description="Helical" evidence="7">
    <location>
        <begin position="511"/>
        <end position="535"/>
    </location>
</feature>
<accession>A0A558HX48</accession>
<dbReference type="EMBL" id="VNFH01000001">
    <property type="protein sequence ID" value="TVU73695.1"/>
    <property type="molecule type" value="Genomic_DNA"/>
</dbReference>
<name>A0A558HX48_9GAMM</name>
<feature type="transmembrane region" description="Helical" evidence="7">
    <location>
        <begin position="348"/>
        <end position="367"/>
    </location>
</feature>
<reference evidence="9 10" key="1">
    <citation type="submission" date="2019-07" db="EMBL/GenBank/DDBJ databases">
        <title>Diversity of Bacteria from Kongsfjorden, Arctic.</title>
        <authorList>
            <person name="Yu Y."/>
        </authorList>
    </citation>
    <scope>NUCLEOTIDE SEQUENCE [LARGE SCALE GENOMIC DNA]</scope>
    <source>
        <strain evidence="9 10">SM1923</strain>
    </source>
</reference>
<comment type="caution">
    <text evidence="9">The sequence shown here is derived from an EMBL/GenBank/DDBJ whole genome shotgun (WGS) entry which is preliminary data.</text>
</comment>
<keyword evidence="3" id="KW-1003">Cell membrane</keyword>
<dbReference type="AlphaFoldDB" id="A0A558HX48"/>
<feature type="transmembrane region" description="Helical" evidence="7">
    <location>
        <begin position="547"/>
        <end position="565"/>
    </location>
</feature>
<feature type="transmembrane region" description="Helical" evidence="7">
    <location>
        <begin position="187"/>
        <end position="209"/>
    </location>
</feature>
<dbReference type="OrthoDB" id="9761224at2"/>
<feature type="domain" description="CstA N-terminal" evidence="8">
    <location>
        <begin position="2"/>
        <end position="366"/>
    </location>
</feature>
<dbReference type="Proteomes" id="UP000319941">
    <property type="component" value="Unassembled WGS sequence"/>
</dbReference>
<evidence type="ECO:0000256" key="4">
    <source>
        <dbReference type="ARBA" id="ARBA00022692"/>
    </source>
</evidence>
<feature type="transmembrane region" description="Helical" evidence="7">
    <location>
        <begin position="229"/>
        <end position="253"/>
    </location>
</feature>
<dbReference type="GO" id="GO:0005886">
    <property type="term" value="C:plasma membrane"/>
    <property type="evidence" value="ECO:0007669"/>
    <property type="project" value="UniProtKB-SubCell"/>
</dbReference>
<evidence type="ECO:0000256" key="7">
    <source>
        <dbReference type="SAM" id="Phobius"/>
    </source>
</evidence>
<organism evidence="9 10">
    <name type="scientific">Cobetia crustatorum</name>
    <dbReference type="NCBI Taxonomy" id="553385"/>
    <lineage>
        <taxon>Bacteria</taxon>
        <taxon>Pseudomonadati</taxon>
        <taxon>Pseudomonadota</taxon>
        <taxon>Gammaproteobacteria</taxon>
        <taxon>Oceanospirillales</taxon>
        <taxon>Halomonadaceae</taxon>
        <taxon>Cobetia</taxon>
    </lineage>
</organism>
<feature type="transmembrane region" description="Helical" evidence="7">
    <location>
        <begin position="452"/>
        <end position="468"/>
    </location>
</feature>
<feature type="transmembrane region" description="Helical" evidence="7">
    <location>
        <begin position="480"/>
        <end position="504"/>
    </location>
</feature>
<feature type="transmembrane region" description="Helical" evidence="7">
    <location>
        <begin position="85"/>
        <end position="109"/>
    </location>
</feature>
<evidence type="ECO:0000259" key="8">
    <source>
        <dbReference type="Pfam" id="PF02554"/>
    </source>
</evidence>
<feature type="transmembrane region" description="Helical" evidence="7">
    <location>
        <begin position="130"/>
        <end position="152"/>
    </location>
</feature>
<gene>
    <name evidence="9" type="ORF">FQP86_01065</name>
</gene>
<dbReference type="PANTHER" id="PTHR30252">
    <property type="entry name" value="INNER MEMBRANE PEPTIDE TRANSPORTER"/>
    <property type="match status" value="1"/>
</dbReference>
<evidence type="ECO:0000256" key="1">
    <source>
        <dbReference type="ARBA" id="ARBA00004651"/>
    </source>
</evidence>
<evidence type="ECO:0000256" key="3">
    <source>
        <dbReference type="ARBA" id="ARBA00022475"/>
    </source>
</evidence>
<evidence type="ECO:0000256" key="5">
    <source>
        <dbReference type="ARBA" id="ARBA00022989"/>
    </source>
</evidence>
<feature type="transmembrane region" description="Helical" evidence="7">
    <location>
        <begin position="305"/>
        <end position="327"/>
    </location>
</feature>
<dbReference type="STRING" id="553385.GCA_000591415_00072"/>
<proteinExistence type="inferred from homology"/>
<evidence type="ECO:0000313" key="9">
    <source>
        <dbReference type="EMBL" id="TVU73695.1"/>
    </source>
</evidence>
<dbReference type="RefSeq" id="WP_024950517.1">
    <property type="nucleotide sequence ID" value="NZ_CAWOWR010000001.1"/>
</dbReference>
<dbReference type="PANTHER" id="PTHR30252:SF0">
    <property type="entry name" value="PEPTIDE TRANSPORTER CSTA"/>
    <property type="match status" value="1"/>
</dbReference>
<feature type="transmembrane region" description="Helical" evidence="7">
    <location>
        <begin position="274"/>
        <end position="293"/>
    </location>
</feature>
<dbReference type="InterPro" id="IPR003706">
    <property type="entry name" value="CstA_N"/>
</dbReference>
<feature type="transmembrane region" description="Helical" evidence="7">
    <location>
        <begin position="158"/>
        <end position="175"/>
    </location>
</feature>
<dbReference type="GO" id="GO:0009267">
    <property type="term" value="P:cellular response to starvation"/>
    <property type="evidence" value="ECO:0007669"/>
    <property type="project" value="InterPro"/>
</dbReference>
<evidence type="ECO:0000256" key="2">
    <source>
        <dbReference type="ARBA" id="ARBA00007755"/>
    </source>
</evidence>
<keyword evidence="4 7" id="KW-0812">Transmembrane</keyword>
<dbReference type="Pfam" id="PF02554">
    <property type="entry name" value="CstA"/>
    <property type="match status" value="2"/>
</dbReference>
<evidence type="ECO:0000313" key="10">
    <source>
        <dbReference type="Proteomes" id="UP000319941"/>
    </source>
</evidence>
<comment type="similarity">
    <text evidence="2">Belongs to the peptide transporter carbon starvation (CstA) (TC 2.A.114) family.</text>
</comment>
<feature type="transmembrane region" description="Helical" evidence="7">
    <location>
        <begin position="411"/>
        <end position="431"/>
    </location>
</feature>
<keyword evidence="5 7" id="KW-1133">Transmembrane helix</keyword>
<comment type="subcellular location">
    <subcellularLocation>
        <location evidence="1">Cell membrane</location>
        <topology evidence="1">Multi-pass membrane protein</topology>
    </subcellularLocation>
</comment>
<keyword evidence="10" id="KW-1185">Reference proteome</keyword>
<keyword evidence="6 7" id="KW-0472">Membrane</keyword>
<sequence length="582" mass="62531">MNAIWLALFGCLAFAFGYRFYSRFLAERIFRLDPDFVTPAHALRDDTDYLPTNRWVLWGHHFTSVAGAAPIVGPAIAVYWGWLPAVLWVVLGSLFAAGVHDFGTLTLSARHRGQSIGTLADKLIGKRAKLLFLFIILILVLMLNAVFAWVIANLFINFPASVLSVVIQIPLAVWIGHRVYRRGGKMLIPSILALIVMYATALLAGQFEFLQIDLAGTFTAMAGGENGTLLFGLSPISSAFLVWIIALMVYVYVASVLPVWKLLQPRDTINSHQLVVGLVLLYLGLAVGGPHLTAPAYNADAEMSFYPLLFITIACGAISGFHGLVASGTTSKQLAYEPDARMIGYSGALGEGMLALISIIAVATLFGSQADFSATYSSFAAAGANGLSSFVQGAGQLISHLGLPASVGSTLVAVIVVSFAATTLDSAVRLMRYIIAELGSEYGMPALSHKHVATSIAVVASAALVILPQGPKGFGSGGYLLWPLFGTSNQLLAGISLMLISVWLKRQGRPVIYTLAPMVFLMIMTLWAMVQQVVLDWSGMGNNDPQWLLFTFGSLIMVFALWILLEATRSLKAPMPVTAHEG</sequence>
<protein>
    <submittedName>
        <fullName evidence="9">Carbon starvation protein A</fullName>
    </submittedName>
</protein>